<dbReference type="GO" id="GO:0140359">
    <property type="term" value="F:ABC-type transporter activity"/>
    <property type="evidence" value="ECO:0007669"/>
    <property type="project" value="InterPro"/>
</dbReference>
<dbReference type="PROSITE" id="PS51012">
    <property type="entry name" value="ABC_TM2"/>
    <property type="match status" value="1"/>
</dbReference>
<dbReference type="InterPro" id="IPR013525">
    <property type="entry name" value="ABC2_TM"/>
</dbReference>
<evidence type="ECO:0000256" key="7">
    <source>
        <dbReference type="ARBA" id="ARBA00022989"/>
    </source>
</evidence>
<dbReference type="Pfam" id="PF01061">
    <property type="entry name" value="ABC2_membrane"/>
    <property type="match status" value="1"/>
</dbReference>
<proteinExistence type="inferred from homology"/>
<comment type="subcellular location">
    <subcellularLocation>
        <location evidence="1">Cell inner membrane</location>
        <topology evidence="1">Multi-pass membrane protein</topology>
    </subcellularLocation>
    <subcellularLocation>
        <location evidence="9">Cell membrane</location>
        <topology evidence="9">Multi-pass membrane protein</topology>
    </subcellularLocation>
</comment>
<evidence type="ECO:0000313" key="12">
    <source>
        <dbReference type="Proteomes" id="UP000034207"/>
    </source>
</evidence>
<dbReference type="PANTHER" id="PTHR30413:SF8">
    <property type="entry name" value="TRANSPORT PERMEASE PROTEIN"/>
    <property type="match status" value="1"/>
</dbReference>
<keyword evidence="7 9" id="KW-1133">Transmembrane helix</keyword>
<evidence type="ECO:0000256" key="4">
    <source>
        <dbReference type="ARBA" id="ARBA00022475"/>
    </source>
</evidence>
<dbReference type="GO" id="GO:0015920">
    <property type="term" value="P:lipopolysaccharide transport"/>
    <property type="evidence" value="ECO:0007669"/>
    <property type="project" value="TreeGrafter"/>
</dbReference>
<sequence length="289" mass="33235">MNGYIRPLKSISSLTSRVYCGKIGHMIMIKSNYRYWSLIKELAITDFKLKYQGSVFGYFWSLMKPLAYFGVLYIVFTKIFKIGGSIPYYPVYLLLGVMMFGFWGEATSGAMLSIASKGDLIRKVYFPRIVLVIASSLTSLMTFFLNLFIVFLFALVLGVPLGVKTLLIFLVILEFYFFVLGVSFYLGALFVKYRDVGHIWEVFNQILFYATPIVYPLSLVPLKYAKIMILSPFAQIMQDMRGFIIGSQNVLTVSDYWAFYFIPHLLVIFIFVSGYYLFQKMAAKFAEEV</sequence>
<evidence type="ECO:0000256" key="9">
    <source>
        <dbReference type="RuleBase" id="RU361157"/>
    </source>
</evidence>
<feature type="domain" description="ABC transmembrane type-2" evidence="10">
    <location>
        <begin position="56"/>
        <end position="281"/>
    </location>
</feature>
<reference evidence="11 12" key="1">
    <citation type="journal article" date="2015" name="Nature">
        <title>rRNA introns, odd ribosomes, and small enigmatic genomes across a large radiation of phyla.</title>
        <authorList>
            <person name="Brown C.T."/>
            <person name="Hug L.A."/>
            <person name="Thomas B.C."/>
            <person name="Sharon I."/>
            <person name="Castelle C.J."/>
            <person name="Singh A."/>
            <person name="Wilkins M.J."/>
            <person name="Williams K.H."/>
            <person name="Banfield J.F."/>
        </authorList>
    </citation>
    <scope>NUCLEOTIDE SEQUENCE [LARGE SCALE GENOMIC DNA]</scope>
</reference>
<feature type="transmembrane region" description="Helical" evidence="9">
    <location>
        <begin position="257"/>
        <end position="278"/>
    </location>
</feature>
<evidence type="ECO:0000256" key="3">
    <source>
        <dbReference type="ARBA" id="ARBA00022448"/>
    </source>
</evidence>
<comment type="caution">
    <text evidence="11">The sequence shown here is derived from an EMBL/GenBank/DDBJ whole genome shotgun (WGS) entry which is preliminary data.</text>
</comment>
<gene>
    <name evidence="11" type="ORF">UT18_C0010G0028</name>
</gene>
<comment type="similarity">
    <text evidence="2 9">Belongs to the ABC-2 integral membrane protein family.</text>
</comment>
<dbReference type="AlphaFoldDB" id="A0A0G0PYF7"/>
<keyword evidence="3 9" id="KW-0813">Transport</keyword>
<dbReference type="PANTHER" id="PTHR30413">
    <property type="entry name" value="INNER MEMBRANE TRANSPORT PERMEASE"/>
    <property type="match status" value="1"/>
</dbReference>
<organism evidence="11 12">
    <name type="scientific">candidate division CPR2 bacterium GW2011_GWC2_39_10</name>
    <dbReference type="NCBI Taxonomy" id="1618345"/>
    <lineage>
        <taxon>Bacteria</taxon>
        <taxon>Bacteria division CPR2</taxon>
    </lineage>
</organism>
<evidence type="ECO:0000256" key="2">
    <source>
        <dbReference type="ARBA" id="ARBA00007783"/>
    </source>
</evidence>
<dbReference type="STRING" id="1618345.UT18_C0010G0028"/>
<feature type="transmembrane region" description="Helical" evidence="9">
    <location>
        <begin position="129"/>
        <end position="154"/>
    </location>
</feature>
<keyword evidence="5" id="KW-0997">Cell inner membrane</keyword>
<evidence type="ECO:0000256" key="8">
    <source>
        <dbReference type="ARBA" id="ARBA00023136"/>
    </source>
</evidence>
<feature type="transmembrane region" description="Helical" evidence="9">
    <location>
        <begin position="166"/>
        <end position="190"/>
    </location>
</feature>
<feature type="transmembrane region" description="Helical" evidence="9">
    <location>
        <begin position="202"/>
        <end position="222"/>
    </location>
</feature>
<feature type="transmembrane region" description="Helical" evidence="9">
    <location>
        <begin position="88"/>
        <end position="108"/>
    </location>
</feature>
<name>A0A0G0PYF7_UNCC2</name>
<evidence type="ECO:0000259" key="10">
    <source>
        <dbReference type="PROSITE" id="PS51012"/>
    </source>
</evidence>
<accession>A0A0G0PYF7</accession>
<keyword evidence="4 9" id="KW-1003">Cell membrane</keyword>
<protein>
    <recommendedName>
        <fullName evidence="9">Transport permease protein</fullName>
    </recommendedName>
</protein>
<feature type="transmembrane region" description="Helical" evidence="9">
    <location>
        <begin position="55"/>
        <end position="76"/>
    </location>
</feature>
<evidence type="ECO:0000256" key="1">
    <source>
        <dbReference type="ARBA" id="ARBA00004429"/>
    </source>
</evidence>
<evidence type="ECO:0000313" key="11">
    <source>
        <dbReference type="EMBL" id="KKQ94456.1"/>
    </source>
</evidence>
<dbReference type="EMBL" id="LBVV01000010">
    <property type="protein sequence ID" value="KKQ94456.1"/>
    <property type="molecule type" value="Genomic_DNA"/>
</dbReference>
<keyword evidence="6 9" id="KW-0812">Transmembrane</keyword>
<evidence type="ECO:0000256" key="6">
    <source>
        <dbReference type="ARBA" id="ARBA00022692"/>
    </source>
</evidence>
<keyword evidence="8 9" id="KW-0472">Membrane</keyword>
<evidence type="ECO:0000256" key="5">
    <source>
        <dbReference type="ARBA" id="ARBA00022519"/>
    </source>
</evidence>
<dbReference type="Proteomes" id="UP000034207">
    <property type="component" value="Unassembled WGS sequence"/>
</dbReference>
<dbReference type="GO" id="GO:0005886">
    <property type="term" value="C:plasma membrane"/>
    <property type="evidence" value="ECO:0007669"/>
    <property type="project" value="UniProtKB-SubCell"/>
</dbReference>
<dbReference type="InterPro" id="IPR047817">
    <property type="entry name" value="ABC2_TM_bact-type"/>
</dbReference>